<evidence type="ECO:0000313" key="2">
    <source>
        <dbReference type="EMBL" id="MCP2271103.1"/>
    </source>
</evidence>
<evidence type="ECO:0000256" key="1">
    <source>
        <dbReference type="SAM" id="SignalP"/>
    </source>
</evidence>
<feature type="signal peptide" evidence="1">
    <location>
        <begin position="1"/>
        <end position="34"/>
    </location>
</feature>
<comment type="caution">
    <text evidence="2">The sequence shown here is derived from an EMBL/GenBank/DDBJ whole genome shotgun (WGS) entry which is preliminary data.</text>
</comment>
<organism evidence="2 3">
    <name type="scientific">Actinokineospora diospyrosa</name>
    <dbReference type="NCBI Taxonomy" id="103728"/>
    <lineage>
        <taxon>Bacteria</taxon>
        <taxon>Bacillati</taxon>
        <taxon>Actinomycetota</taxon>
        <taxon>Actinomycetes</taxon>
        <taxon>Pseudonocardiales</taxon>
        <taxon>Pseudonocardiaceae</taxon>
        <taxon>Actinokineospora</taxon>
    </lineage>
</organism>
<dbReference type="EMBL" id="JAMTCO010000008">
    <property type="protein sequence ID" value="MCP2271103.1"/>
    <property type="molecule type" value="Genomic_DNA"/>
</dbReference>
<keyword evidence="1" id="KW-0732">Signal</keyword>
<dbReference type="Proteomes" id="UP001205185">
    <property type="component" value="Unassembled WGS sequence"/>
</dbReference>
<feature type="chain" id="PRO_5045130867" description="Ig-like domain-containing protein" evidence="1">
    <location>
        <begin position="35"/>
        <end position="186"/>
    </location>
</feature>
<evidence type="ECO:0000313" key="3">
    <source>
        <dbReference type="Proteomes" id="UP001205185"/>
    </source>
</evidence>
<sequence>MRDGSRTRVRRRWSAAIFALALLAPVAVAVPAQAALVELTCNVNVQLAFSPALTATQSTAQVTGVASVVNCLSPSGNFSQLQAGTVSDATGTITSLGGVPCNLLATITGRATIDWSLGGGRTAFDFTVNTNPLNGLVTLMTTQTSGPLVGTTSQTVGVANPNLGCALGGLSSLSVPIGQTTFLGAL</sequence>
<name>A0ABT1IEP0_9PSEU</name>
<keyword evidence="3" id="KW-1185">Reference proteome</keyword>
<protein>
    <recommendedName>
        <fullName evidence="4">Ig-like domain-containing protein</fullName>
    </recommendedName>
</protein>
<dbReference type="RefSeq" id="WP_253888053.1">
    <property type="nucleotide sequence ID" value="NZ_BAAAVB010000014.1"/>
</dbReference>
<accession>A0ABT1IEP0</accession>
<gene>
    <name evidence="2" type="ORF">LV75_003615</name>
</gene>
<evidence type="ECO:0008006" key="4">
    <source>
        <dbReference type="Google" id="ProtNLM"/>
    </source>
</evidence>
<proteinExistence type="predicted"/>
<reference evidence="2 3" key="1">
    <citation type="submission" date="2022-06" db="EMBL/GenBank/DDBJ databases">
        <title>Genomic Encyclopedia of Archaeal and Bacterial Type Strains, Phase II (KMG-II): from individual species to whole genera.</title>
        <authorList>
            <person name="Goeker M."/>
        </authorList>
    </citation>
    <scope>NUCLEOTIDE SEQUENCE [LARGE SCALE GENOMIC DNA]</scope>
    <source>
        <strain evidence="2 3">DSM 44255</strain>
    </source>
</reference>